<feature type="repeat" description="ANK" evidence="3">
    <location>
        <begin position="410"/>
        <end position="442"/>
    </location>
</feature>
<dbReference type="SMART" id="SM00248">
    <property type="entry name" value="ANK"/>
    <property type="match status" value="8"/>
</dbReference>
<gene>
    <name evidence="5" type="ORF">GOBAR_AA29854</name>
</gene>
<evidence type="ECO:0000313" key="6">
    <source>
        <dbReference type="Proteomes" id="UP000239757"/>
    </source>
</evidence>
<dbReference type="PRINTS" id="PR01415">
    <property type="entry name" value="ANKYRIN"/>
</dbReference>
<name>A0A2P5WIA5_GOSBA</name>
<dbReference type="PROSITE" id="PS50297">
    <property type="entry name" value="ANK_REP_REGION"/>
    <property type="match status" value="5"/>
</dbReference>
<dbReference type="Proteomes" id="UP000239757">
    <property type="component" value="Unassembled WGS sequence"/>
</dbReference>
<keyword evidence="2 3" id="KW-0040">ANK repeat</keyword>
<protein>
    <recommendedName>
        <fullName evidence="4">MSP domain-containing protein</fullName>
    </recommendedName>
</protein>
<feature type="domain" description="MSP" evidence="4">
    <location>
        <begin position="4"/>
        <end position="124"/>
    </location>
</feature>
<feature type="repeat" description="ANK" evidence="3">
    <location>
        <begin position="377"/>
        <end position="409"/>
    </location>
</feature>
<dbReference type="OrthoDB" id="194358at2759"/>
<sequence length="499" mass="54482">MDRLVKVDVKEVEIVFMKGQKTTTNFTLTNLMHTMSVAVCLSTKNSSFFSFNKQFSIIPPLSSATYTLFSQPSDQPPLTNPPDAITVKTTMLPLGKAHHDDLRRLFSKPGPHVFKDATLPISFTGPHVIQHLILSNTQMTDMDIWFSKAISGCFGDQLTVLLKSAIVSGKVGLVRTLIDHGGDVNDKDDKGRSLVSLAVEAGHVDVVNALISSGCEIDNTVDHVLHYAAAKNRVDLMDVLFRGYKNMDLIDSIDFNGRTPIHISAIHGHTESIKFCLSLGADPEVLDVNKCTPLHLAALGGHLSAVECLLEVSNYTKYALNGQGKTAFALAVENDRSNLYDPLHLGDALHRAARIGDVNGMKCCISEGANMNGKDQNGWTPLHRAAFKGKTECVRALISYGGDINGVDNNGYTPLHRAVEAGHVEAALVLIGHGAKANVKCLKALKCAEPCKIFHCIIWDLANGVYLGVLFEDYMVGGYWDKMSPRATFVVFWKMAFSR</sequence>
<dbReference type="Gene3D" id="2.60.40.10">
    <property type="entry name" value="Immunoglobulins"/>
    <property type="match status" value="1"/>
</dbReference>
<dbReference type="Pfam" id="PF13637">
    <property type="entry name" value="Ank_4"/>
    <property type="match status" value="1"/>
</dbReference>
<dbReference type="InterPro" id="IPR036770">
    <property type="entry name" value="Ankyrin_rpt-contain_sf"/>
</dbReference>
<dbReference type="InterPro" id="IPR002110">
    <property type="entry name" value="Ankyrin_rpt"/>
</dbReference>
<proteinExistence type="predicted"/>
<keyword evidence="1" id="KW-0677">Repeat</keyword>
<dbReference type="InterPro" id="IPR013783">
    <property type="entry name" value="Ig-like_fold"/>
</dbReference>
<organism evidence="5 6">
    <name type="scientific">Gossypium barbadense</name>
    <name type="common">Sea Island cotton</name>
    <name type="synonym">Hibiscus barbadensis</name>
    <dbReference type="NCBI Taxonomy" id="3634"/>
    <lineage>
        <taxon>Eukaryota</taxon>
        <taxon>Viridiplantae</taxon>
        <taxon>Streptophyta</taxon>
        <taxon>Embryophyta</taxon>
        <taxon>Tracheophyta</taxon>
        <taxon>Spermatophyta</taxon>
        <taxon>Magnoliopsida</taxon>
        <taxon>eudicotyledons</taxon>
        <taxon>Gunneridae</taxon>
        <taxon>Pentapetalae</taxon>
        <taxon>rosids</taxon>
        <taxon>malvids</taxon>
        <taxon>Malvales</taxon>
        <taxon>Malvaceae</taxon>
        <taxon>Malvoideae</taxon>
        <taxon>Gossypium</taxon>
    </lineage>
</organism>
<dbReference type="Pfam" id="PF12796">
    <property type="entry name" value="Ank_2"/>
    <property type="match status" value="2"/>
</dbReference>
<evidence type="ECO:0000256" key="3">
    <source>
        <dbReference type="PROSITE-ProRule" id="PRU00023"/>
    </source>
</evidence>
<dbReference type="PANTHER" id="PTHR24171:SF8">
    <property type="entry name" value="BRCA1-ASSOCIATED RING DOMAIN PROTEIN 1"/>
    <property type="match status" value="1"/>
</dbReference>
<dbReference type="PROSITE" id="PS50202">
    <property type="entry name" value="MSP"/>
    <property type="match status" value="1"/>
</dbReference>
<feature type="repeat" description="ANK" evidence="3">
    <location>
        <begin position="190"/>
        <end position="222"/>
    </location>
</feature>
<dbReference type="PROSITE" id="PS50088">
    <property type="entry name" value="ANK_REPEAT"/>
    <property type="match status" value="5"/>
</dbReference>
<feature type="repeat" description="ANK" evidence="3">
    <location>
        <begin position="256"/>
        <end position="288"/>
    </location>
</feature>
<evidence type="ECO:0000313" key="5">
    <source>
        <dbReference type="EMBL" id="PPR90822.1"/>
    </source>
</evidence>
<feature type="repeat" description="ANK" evidence="3">
    <location>
        <begin position="289"/>
        <end position="311"/>
    </location>
</feature>
<accession>A0A2P5WIA5</accession>
<evidence type="ECO:0000256" key="1">
    <source>
        <dbReference type="ARBA" id="ARBA00022737"/>
    </source>
</evidence>
<dbReference type="PANTHER" id="PTHR24171">
    <property type="entry name" value="ANKYRIN REPEAT DOMAIN-CONTAINING PROTEIN 39-RELATED"/>
    <property type="match status" value="1"/>
</dbReference>
<dbReference type="EMBL" id="KZ667492">
    <property type="protein sequence ID" value="PPR90822.1"/>
    <property type="molecule type" value="Genomic_DNA"/>
</dbReference>
<dbReference type="InterPro" id="IPR000535">
    <property type="entry name" value="MSP_dom"/>
</dbReference>
<dbReference type="SUPFAM" id="SSF48403">
    <property type="entry name" value="Ankyrin repeat"/>
    <property type="match status" value="1"/>
</dbReference>
<evidence type="ECO:0000256" key="2">
    <source>
        <dbReference type="ARBA" id="ARBA00023043"/>
    </source>
</evidence>
<evidence type="ECO:0000259" key="4">
    <source>
        <dbReference type="PROSITE" id="PS50202"/>
    </source>
</evidence>
<reference evidence="5 6" key="1">
    <citation type="submission" date="2015-01" db="EMBL/GenBank/DDBJ databases">
        <title>Genome of allotetraploid Gossypium barbadense reveals genomic plasticity and fiber elongation in cotton evolution.</title>
        <authorList>
            <person name="Chen X."/>
            <person name="Liu X."/>
            <person name="Zhao B."/>
            <person name="Zheng H."/>
            <person name="Hu Y."/>
            <person name="Lu G."/>
            <person name="Yang C."/>
            <person name="Chen J."/>
            <person name="Shan C."/>
            <person name="Zhang L."/>
            <person name="Zhou Y."/>
            <person name="Wang L."/>
            <person name="Guo W."/>
            <person name="Bai Y."/>
            <person name="Ruan J."/>
            <person name="Shangguan X."/>
            <person name="Mao Y."/>
            <person name="Jiang J."/>
            <person name="Zhu Y."/>
            <person name="Lei J."/>
            <person name="Kang H."/>
            <person name="Chen S."/>
            <person name="He X."/>
            <person name="Wang R."/>
            <person name="Wang Y."/>
            <person name="Chen J."/>
            <person name="Wang L."/>
            <person name="Yu S."/>
            <person name="Wang B."/>
            <person name="Wei J."/>
            <person name="Song S."/>
            <person name="Lu X."/>
            <person name="Gao Z."/>
            <person name="Gu W."/>
            <person name="Deng X."/>
            <person name="Ma D."/>
            <person name="Wang S."/>
            <person name="Liang W."/>
            <person name="Fang L."/>
            <person name="Cai C."/>
            <person name="Zhu X."/>
            <person name="Zhou B."/>
            <person name="Zhang Y."/>
            <person name="Chen Z."/>
            <person name="Xu S."/>
            <person name="Zhu R."/>
            <person name="Wang S."/>
            <person name="Zhang T."/>
            <person name="Zhao G."/>
        </authorList>
    </citation>
    <scope>NUCLEOTIDE SEQUENCE [LARGE SCALE GENOMIC DNA]</scope>
    <source>
        <strain evidence="6">cv. Xinhai21</strain>
        <tissue evidence="5">Leaf</tissue>
    </source>
</reference>
<dbReference type="AlphaFoldDB" id="A0A2P5WIA5"/>
<dbReference type="Gene3D" id="1.25.40.20">
    <property type="entry name" value="Ankyrin repeat-containing domain"/>
    <property type="match status" value="3"/>
</dbReference>